<name>A0A225VMY7_9STRA</name>
<evidence type="ECO:0000256" key="1">
    <source>
        <dbReference type="SAM" id="MobiDB-lite"/>
    </source>
</evidence>
<feature type="compositionally biased region" description="Basic residues" evidence="1">
    <location>
        <begin position="480"/>
        <end position="494"/>
    </location>
</feature>
<evidence type="ECO:0000259" key="2">
    <source>
        <dbReference type="Pfam" id="PF13843"/>
    </source>
</evidence>
<evidence type="ECO:0000313" key="4">
    <source>
        <dbReference type="Proteomes" id="UP000198211"/>
    </source>
</evidence>
<dbReference type="PANTHER" id="PTHR46599:SF3">
    <property type="entry name" value="PIGGYBAC TRANSPOSABLE ELEMENT-DERIVED PROTEIN 4"/>
    <property type="match status" value="1"/>
</dbReference>
<evidence type="ECO:0000313" key="3">
    <source>
        <dbReference type="EMBL" id="OWZ06389.1"/>
    </source>
</evidence>
<comment type="caution">
    <text evidence="3">The sequence shown here is derived from an EMBL/GenBank/DDBJ whole genome shotgun (WGS) entry which is preliminary data.</text>
</comment>
<dbReference type="Pfam" id="PF13843">
    <property type="entry name" value="DDE_Tnp_1_7"/>
    <property type="match status" value="1"/>
</dbReference>
<protein>
    <recommendedName>
        <fullName evidence="2">PiggyBac transposable element-derived protein domain-containing protein</fullName>
    </recommendedName>
</protein>
<feature type="compositionally biased region" description="Acidic residues" evidence="1">
    <location>
        <begin position="72"/>
        <end position="84"/>
    </location>
</feature>
<organism evidence="3 4">
    <name type="scientific">Phytophthora megakarya</name>
    <dbReference type="NCBI Taxonomy" id="4795"/>
    <lineage>
        <taxon>Eukaryota</taxon>
        <taxon>Sar</taxon>
        <taxon>Stramenopiles</taxon>
        <taxon>Oomycota</taxon>
        <taxon>Peronosporomycetes</taxon>
        <taxon>Peronosporales</taxon>
        <taxon>Peronosporaceae</taxon>
        <taxon>Phytophthora</taxon>
    </lineage>
</organism>
<feature type="region of interest" description="Disordered" evidence="1">
    <location>
        <begin position="54"/>
        <end position="86"/>
    </location>
</feature>
<dbReference type="InterPro" id="IPR029526">
    <property type="entry name" value="PGBD"/>
</dbReference>
<dbReference type="AlphaFoldDB" id="A0A225VMY7"/>
<dbReference type="OrthoDB" id="124126at2759"/>
<dbReference type="EMBL" id="NBNE01003984">
    <property type="protein sequence ID" value="OWZ06389.1"/>
    <property type="molecule type" value="Genomic_DNA"/>
</dbReference>
<accession>A0A225VMY7</accession>
<reference evidence="4" key="1">
    <citation type="submission" date="2017-03" db="EMBL/GenBank/DDBJ databases">
        <title>Phytopthora megakarya and P. palmivora, two closely related causual agents of cacao black pod achieved similar genome size and gene model numbers by different mechanisms.</title>
        <authorList>
            <person name="Ali S."/>
            <person name="Shao J."/>
            <person name="Larry D.J."/>
            <person name="Kronmiller B."/>
            <person name="Shen D."/>
            <person name="Strem M.D."/>
            <person name="Melnick R.L."/>
            <person name="Guiltinan M.J."/>
            <person name="Tyler B.M."/>
            <person name="Meinhardt L.W."/>
            <person name="Bailey B.A."/>
        </authorList>
    </citation>
    <scope>NUCLEOTIDE SEQUENCE [LARGE SCALE GENOMIC DNA]</scope>
    <source>
        <strain evidence="4">zdho120</strain>
    </source>
</reference>
<feature type="domain" description="PiggyBac transposable element-derived protein" evidence="2">
    <location>
        <begin position="193"/>
        <end position="483"/>
    </location>
</feature>
<feature type="region of interest" description="Disordered" evidence="1">
    <location>
        <begin position="1"/>
        <end position="27"/>
    </location>
</feature>
<keyword evidence="4" id="KW-1185">Reference proteome</keyword>
<feature type="region of interest" description="Disordered" evidence="1">
    <location>
        <begin position="480"/>
        <end position="499"/>
    </location>
</feature>
<feature type="non-terminal residue" evidence="3">
    <location>
        <position position="520"/>
    </location>
</feature>
<sequence>MALKETGRPVDFTYLQPRKSKKDARGDDFFVGEEELMKYLDKLDLELSPERQRNLEAEFANADNGSESSYTPEEDAQDSEDDDNTMSQKPIQEFVMFLLETSTTLNLQMIPMLKMTTEATITSVLLSTTLAQMFNYPVPSDPFRWRFGIHRGLSNIASGRVSAAFLKTMSDSGWSDLATTTPYDYLQTPNPIRIIFYFMQPDLWDSIAEETNVYFREKINERVNGLYAKQVTRERKNTGFKAKPKEELQNELQKTPDIAPRELCVFLGLLIARSIALNKEKLAHHWRTTDEGAIPRGCFDLFMARHRFMHLSRNLHFSRNDDVRARTDRALKLRPIIDALQDRFTAGYIPPAIMAFDEAMLPSRSTFHRMRVHMKDKPHNGAPNSSCCAVHRLRIASGLRYTVAKKRDRVGRATVPAAVVRNLQEVFGPAAPANGSMRRVVTDLFYSAVPLSMQLLTMGFYSIGTVRTDRLGLSSKLIPRKKKDDKKKVPKIPKNRPSNIERGTYTVAKALQVPDMKVLR</sequence>
<proteinExistence type="predicted"/>
<dbReference type="PANTHER" id="PTHR46599">
    <property type="entry name" value="PIGGYBAC TRANSPOSABLE ELEMENT-DERIVED PROTEIN 4"/>
    <property type="match status" value="1"/>
</dbReference>
<dbReference type="Proteomes" id="UP000198211">
    <property type="component" value="Unassembled WGS sequence"/>
</dbReference>
<gene>
    <name evidence="3" type="ORF">PHMEG_00021361</name>
</gene>